<dbReference type="GO" id="GO:0000155">
    <property type="term" value="F:phosphorelay sensor kinase activity"/>
    <property type="evidence" value="ECO:0007669"/>
    <property type="project" value="InterPro"/>
</dbReference>
<keyword evidence="5" id="KW-0418">Kinase</keyword>
<protein>
    <recommendedName>
        <fullName evidence="2">histidine kinase</fullName>
        <ecNumber evidence="2">2.7.13.3</ecNumber>
    </recommendedName>
</protein>
<evidence type="ECO:0000256" key="5">
    <source>
        <dbReference type="ARBA" id="ARBA00022777"/>
    </source>
</evidence>
<evidence type="ECO:0000256" key="1">
    <source>
        <dbReference type="ARBA" id="ARBA00000085"/>
    </source>
</evidence>
<reference evidence="7" key="1">
    <citation type="submission" date="2023-07" db="EMBL/GenBank/DDBJ databases">
        <authorList>
            <consortium name="AG Swart"/>
            <person name="Singh M."/>
            <person name="Singh A."/>
            <person name="Seah K."/>
            <person name="Emmerich C."/>
        </authorList>
    </citation>
    <scope>NUCLEOTIDE SEQUENCE</scope>
    <source>
        <strain evidence="7">DP1</strain>
    </source>
</reference>
<dbReference type="SUPFAM" id="SSF55874">
    <property type="entry name" value="ATPase domain of HSP90 chaperone/DNA topoisomerase II/histidine kinase"/>
    <property type="match status" value="1"/>
</dbReference>
<dbReference type="CDD" id="cd00082">
    <property type="entry name" value="HisKA"/>
    <property type="match status" value="1"/>
</dbReference>
<evidence type="ECO:0000313" key="7">
    <source>
        <dbReference type="EMBL" id="CAI2387503.1"/>
    </source>
</evidence>
<keyword evidence="8" id="KW-1185">Reference proteome</keyword>
<dbReference type="PANTHER" id="PTHR43047:SF72">
    <property type="entry name" value="OSMOSENSING HISTIDINE PROTEIN KINASE SLN1"/>
    <property type="match status" value="1"/>
</dbReference>
<dbReference type="InterPro" id="IPR036890">
    <property type="entry name" value="HATPase_C_sf"/>
</dbReference>
<evidence type="ECO:0000259" key="6">
    <source>
        <dbReference type="PROSITE" id="PS50109"/>
    </source>
</evidence>
<evidence type="ECO:0000256" key="2">
    <source>
        <dbReference type="ARBA" id="ARBA00012438"/>
    </source>
</evidence>
<gene>
    <name evidence="7" type="ORF">ECRASSUSDP1_LOCUS29136</name>
</gene>
<dbReference type="PROSITE" id="PS50109">
    <property type="entry name" value="HIS_KIN"/>
    <property type="match status" value="1"/>
</dbReference>
<keyword evidence="4" id="KW-0808">Transferase</keyword>
<dbReference type="InterPro" id="IPR004358">
    <property type="entry name" value="Sig_transdc_His_kin-like_C"/>
</dbReference>
<dbReference type="SUPFAM" id="SSF47384">
    <property type="entry name" value="Homodimeric domain of signal transducing histidine kinase"/>
    <property type="match status" value="1"/>
</dbReference>
<dbReference type="InterPro" id="IPR003661">
    <property type="entry name" value="HisK_dim/P_dom"/>
</dbReference>
<dbReference type="SMART" id="SM00388">
    <property type="entry name" value="HisKA"/>
    <property type="match status" value="1"/>
</dbReference>
<accession>A0AAD2DCC1</accession>
<feature type="domain" description="Histidine kinase" evidence="6">
    <location>
        <begin position="4"/>
        <end position="247"/>
    </location>
</feature>
<dbReference type="PRINTS" id="PR00344">
    <property type="entry name" value="BCTRLSENSOR"/>
</dbReference>
<dbReference type="Gene3D" id="1.10.287.130">
    <property type="match status" value="1"/>
</dbReference>
<evidence type="ECO:0000313" key="8">
    <source>
        <dbReference type="Proteomes" id="UP001295684"/>
    </source>
</evidence>
<dbReference type="InterPro" id="IPR003594">
    <property type="entry name" value="HATPase_dom"/>
</dbReference>
<dbReference type="Pfam" id="PF00512">
    <property type="entry name" value="HisKA"/>
    <property type="match status" value="1"/>
</dbReference>
<dbReference type="InterPro" id="IPR005467">
    <property type="entry name" value="His_kinase_dom"/>
</dbReference>
<proteinExistence type="predicted"/>
<dbReference type="EC" id="2.7.13.3" evidence="2"/>
<dbReference type="Pfam" id="PF02518">
    <property type="entry name" value="HATPase_c"/>
    <property type="match status" value="1"/>
</dbReference>
<dbReference type="InterPro" id="IPR036097">
    <property type="entry name" value="HisK_dim/P_sf"/>
</dbReference>
<comment type="caution">
    <text evidence="7">The sequence shown here is derived from an EMBL/GenBank/DDBJ whole genome shotgun (WGS) entry which is preliminary data.</text>
</comment>
<dbReference type="PANTHER" id="PTHR43047">
    <property type="entry name" value="TWO-COMPONENT HISTIDINE PROTEIN KINASE"/>
    <property type="match status" value="1"/>
</dbReference>
<name>A0AAD2DCC1_EUPCR</name>
<comment type="catalytic activity">
    <reaction evidence="1">
        <text>ATP + protein L-histidine = ADP + protein N-phospho-L-histidine.</text>
        <dbReference type="EC" id="2.7.13.3"/>
    </reaction>
</comment>
<dbReference type="GO" id="GO:0009927">
    <property type="term" value="F:histidine phosphotransfer kinase activity"/>
    <property type="evidence" value="ECO:0007669"/>
    <property type="project" value="TreeGrafter"/>
</dbReference>
<dbReference type="GO" id="GO:0005886">
    <property type="term" value="C:plasma membrane"/>
    <property type="evidence" value="ECO:0007669"/>
    <property type="project" value="TreeGrafter"/>
</dbReference>
<organism evidence="7 8">
    <name type="scientific">Euplotes crassus</name>
    <dbReference type="NCBI Taxonomy" id="5936"/>
    <lineage>
        <taxon>Eukaryota</taxon>
        <taxon>Sar</taxon>
        <taxon>Alveolata</taxon>
        <taxon>Ciliophora</taxon>
        <taxon>Intramacronucleata</taxon>
        <taxon>Spirotrichea</taxon>
        <taxon>Hypotrichia</taxon>
        <taxon>Euplotida</taxon>
        <taxon>Euplotidae</taxon>
        <taxon>Moneuplotes</taxon>
    </lineage>
</organism>
<dbReference type="EMBL" id="CAMPGE010030007">
    <property type="protein sequence ID" value="CAI2387503.1"/>
    <property type="molecule type" value="Genomic_DNA"/>
</dbReference>
<dbReference type="AlphaFoldDB" id="A0AAD2DCC1"/>
<dbReference type="Proteomes" id="UP001295684">
    <property type="component" value="Unassembled WGS sequence"/>
</dbReference>
<evidence type="ECO:0000256" key="4">
    <source>
        <dbReference type="ARBA" id="ARBA00022679"/>
    </source>
</evidence>
<dbReference type="Gene3D" id="3.30.565.10">
    <property type="entry name" value="Histidine kinase-like ATPase, C-terminal domain"/>
    <property type="match status" value="1"/>
</dbReference>
<evidence type="ECO:0000256" key="3">
    <source>
        <dbReference type="ARBA" id="ARBA00022553"/>
    </source>
</evidence>
<dbReference type="SMART" id="SM00387">
    <property type="entry name" value="HATPase_c"/>
    <property type="match status" value="1"/>
</dbReference>
<sequence length="285" mass="32423">MFASVSHEFRTPLNAFENSLNLIKMQFDEVLDDAGPFLNQETRLRVDEHTARIEKFLKMGTISSRLLMNLVEDILDLEKFDSGVFALNIGSFKLGELIQDIRYIFEEQCHERGFYFEVLPENESLLDRFFVSDQGRIRQVLINLISNAVKFTHAGGIQVILEQKKSAKGIQLWFSVKDSGVGINKKKANLFQMFRMVQAHRKEINQHGTGIGLHISKKIVESLGGEIDYESEESVGSIFSFYITPYANPALPSPTSLTLPSEFLSESILPINPHFKDPNRSKFLC</sequence>
<keyword evidence="3" id="KW-0597">Phosphoprotein</keyword>